<dbReference type="EMBL" id="JF974294">
    <property type="protein sequence ID" value="AGN34118.1"/>
    <property type="molecule type" value="Genomic_DNA"/>
</dbReference>
<reference evidence="1 2" key="1">
    <citation type="submission" date="2010-11" db="EMBL/GenBank/DDBJ databases">
        <title>The Genome Sequence of Aeromonas phage pIS4-A.</title>
        <authorList>
            <consortium name="The Broad Institute Genome Sequencing Platform"/>
            <person name="Henn M.R."/>
            <person name="Wolf A."/>
            <person name="Jost G."/>
            <person name="Levin J."/>
            <person name="Malboeuf C."/>
            <person name="Casali M."/>
            <person name="Russ C."/>
            <person name="Lennon N."/>
            <person name="Chapman S.B."/>
            <person name="Erlich R."/>
            <person name="Young S.K."/>
            <person name="Yandava C."/>
            <person name="Zeng Q."/>
            <person name="Alvarado L."/>
            <person name="Anderson S."/>
            <person name="Berlin A."/>
            <person name="Chen Z."/>
            <person name="Freedman E."/>
            <person name="Gellesch M."/>
            <person name="Goldberg J."/>
            <person name="Green L."/>
            <person name="Griggs A."/>
            <person name="Gujja S."/>
            <person name="Heilman E.R."/>
            <person name="Heiman D."/>
            <person name="Hollinger A."/>
            <person name="Howarth C."/>
            <person name="Larson L."/>
            <person name="Mehta T."/>
            <person name="Pearson M."/>
            <person name="Roberts A."/>
            <person name="Ryan E."/>
            <person name="Saif S."/>
            <person name="Shea T."/>
            <person name="Shenoy N."/>
            <person name="Sisk P."/>
            <person name="Stolte C."/>
            <person name="Sykes S."/>
            <person name="White J."/>
            <person name="Haas B."/>
            <person name="Nusbaum C."/>
            <person name="Birren B."/>
        </authorList>
    </citation>
    <scope>NUCLEOTIDE SEQUENCE [LARGE SCALE GENOMIC DNA]</scope>
    <source>
        <strain evidence="2">pIS4-A</strain>
    </source>
</reference>
<evidence type="ECO:0000313" key="1">
    <source>
        <dbReference type="EMBL" id="AGN34118.1"/>
    </source>
</evidence>
<sequence>MDMKLFCPSSTNERFTEGEFYDAQFNGRQFHVTDNTSKAWSALYEDDSGFIVIEMVGGDFVEFE</sequence>
<name>R9TMK8_9CAUD</name>
<dbReference type="Proteomes" id="UP000221746">
    <property type="component" value="Segment"/>
</dbReference>
<proteinExistence type="predicted"/>
<keyword evidence="2" id="KW-1185">Reference proteome</keyword>
<gene>
    <name evidence="1" type="ORF">AEPG_00071</name>
</gene>
<accession>R9TMK8</accession>
<evidence type="ECO:0000313" key="2">
    <source>
        <dbReference type="Proteomes" id="UP000221746"/>
    </source>
</evidence>
<organism evidence="1 2">
    <name type="scientific">Aeromonas phage pIS4-A</name>
    <dbReference type="NCBI Taxonomy" id="754050"/>
    <lineage>
        <taxon>Viruses</taxon>
        <taxon>Duplodnaviria</taxon>
        <taxon>Heunggongvirae</taxon>
        <taxon>Uroviricota</taxon>
        <taxon>Caudoviricetes</taxon>
        <taxon>Roufvirus</taxon>
        <taxon>Roufvirus pIS4A</taxon>
    </lineage>
</organism>
<protein>
    <submittedName>
        <fullName evidence="1">Uncharacterized protein</fullName>
    </submittedName>
</protein>